<feature type="transmembrane region" description="Helical" evidence="6">
    <location>
        <begin position="139"/>
        <end position="167"/>
    </location>
</feature>
<dbReference type="RefSeq" id="WP_315571491.1">
    <property type="nucleotide sequence ID" value="NZ_CP118868.1"/>
</dbReference>
<keyword evidence="6" id="KW-0046">Antibiotic resistance</keyword>
<keyword evidence="5 6" id="KW-0472">Membrane</keyword>
<evidence type="ECO:0000256" key="4">
    <source>
        <dbReference type="ARBA" id="ARBA00022989"/>
    </source>
</evidence>
<feature type="transmembrane region" description="Helical" evidence="6">
    <location>
        <begin position="254"/>
        <end position="276"/>
    </location>
</feature>
<evidence type="ECO:0000313" key="8">
    <source>
        <dbReference type="Proteomes" id="UP001220478"/>
    </source>
</evidence>
<accession>A0ABY8C3Y0</accession>
<dbReference type="Proteomes" id="UP001220478">
    <property type="component" value="Chromosome"/>
</dbReference>
<reference evidence="7 8" key="1">
    <citation type="submission" date="2023-02" db="EMBL/GenBank/DDBJ databases">
        <title>Novel Oscillospiraceae bacterial genomes.</title>
        <authorList>
            <person name="Srinivasan S."/>
            <person name="Austin M.N."/>
            <person name="Fiedler T.L."/>
            <person name="Strenk S.M."/>
            <person name="Agnew K.J."/>
            <person name="Nagana Gowda G.A."/>
            <person name="Raftery D."/>
            <person name="Beamer M.A."/>
            <person name="Achilles S.L."/>
            <person name="Wiesenfeld H.C."/>
            <person name="Fredricks D.N."/>
            <person name="Hillier S.L."/>
        </authorList>
    </citation>
    <scope>NUCLEOTIDE SEQUENCE [LARGE SCALE GENOMIC DNA]</scope>
    <source>
        <strain evidence="7 8">CHIC02 1186E3-8</strain>
    </source>
</reference>
<dbReference type="EC" id="2.3.2.3" evidence="6"/>
<keyword evidence="6" id="KW-0443">Lipid metabolism</keyword>
<keyword evidence="3 6" id="KW-0812">Transmembrane</keyword>
<evidence type="ECO:0000256" key="5">
    <source>
        <dbReference type="ARBA" id="ARBA00023136"/>
    </source>
</evidence>
<feature type="transmembrane region" description="Helical" evidence="6">
    <location>
        <begin position="67"/>
        <end position="87"/>
    </location>
</feature>
<evidence type="ECO:0000256" key="1">
    <source>
        <dbReference type="ARBA" id="ARBA00004651"/>
    </source>
</evidence>
<sequence>MQEWQDEKLISENLTDVRNDGKGGTARNLLIGLFILIIMLSLTWHMIFKDYSIKEMKAILLQADWRWLLGGFTLMLIHQCCIALSIIRVMNYIAPTLQVKFKVAFNTSFIGFFFNNITPSSSGGQPMQMYYLKKLSIPMSYTSVVFIALAIFYNLSMLFYCACVSVFRSGYLQENLGYVSYLLPLGYLLYIVTTTFLLLLFFNPKIIVAALRFVLGMLMRKKLIKNPRNLVRKLLHFSKRYIASSLSFNKNWRLLLELMALHLVQMAAYTAVPFFACMALRAGNTQNCWQLLKDSFSMQAVLNIAASLVPSPGAVGLTEGGFLQLFGNIVPDKQLIPALLLTRVINLYVFLLIAAVITTICFIRVDFKLNAANLNKLDQE</sequence>
<dbReference type="InterPro" id="IPR022791">
    <property type="entry name" value="L-PG_synthase/AglD"/>
</dbReference>
<dbReference type="PANTHER" id="PTHR37693:SF1">
    <property type="entry name" value="INTEGRAL MEMBRANE PROTEIN"/>
    <property type="match status" value="1"/>
</dbReference>
<organism evidence="7 8">
    <name type="scientific">Amygdalobacter indicium</name>
    <dbReference type="NCBI Taxonomy" id="3029272"/>
    <lineage>
        <taxon>Bacteria</taxon>
        <taxon>Bacillati</taxon>
        <taxon>Bacillota</taxon>
        <taxon>Clostridia</taxon>
        <taxon>Eubacteriales</taxon>
        <taxon>Oscillospiraceae</taxon>
        <taxon>Amygdalobacter</taxon>
    </lineage>
</organism>
<name>A0ABY8C3Y0_9FIRM</name>
<dbReference type="NCBIfam" id="TIGR00374">
    <property type="entry name" value="flippase-like domain"/>
    <property type="match status" value="1"/>
</dbReference>
<evidence type="ECO:0000313" key="7">
    <source>
        <dbReference type="EMBL" id="WEG35393.1"/>
    </source>
</evidence>
<dbReference type="Pfam" id="PF03706">
    <property type="entry name" value="LPG_synthase_TM"/>
    <property type="match status" value="1"/>
</dbReference>
<feature type="transmembrane region" description="Helical" evidence="6">
    <location>
        <begin position="29"/>
        <end position="47"/>
    </location>
</feature>
<comment type="function">
    <text evidence="6">Catalyzes the transfer of a lysyl group from L-lysyl-tRNA(Lys) to membrane-bound phosphatidylglycerol (PG), which produces lysylphosphatidylglycerol (LPG), a major component of the bacterial membrane with a positive net charge. LPG synthesis contributes to bacterial virulence as it is involved in the resistance mechanism against cationic antimicrobial peptides (CAMP) produces by the host's immune system (defensins, cathelicidins) and by the competing microorganisms.</text>
</comment>
<dbReference type="EMBL" id="CP118868">
    <property type="protein sequence ID" value="WEG35393.1"/>
    <property type="molecule type" value="Genomic_DNA"/>
</dbReference>
<protein>
    <recommendedName>
        <fullName evidence="6">Phosphatidylglycerol lysyltransferase</fullName>
        <ecNumber evidence="6">2.3.2.3</ecNumber>
    </recommendedName>
    <alternativeName>
        <fullName evidence="6">Lysylphosphatidylglycerol synthase</fullName>
    </alternativeName>
</protein>
<keyword evidence="8" id="KW-1185">Reference proteome</keyword>
<comment type="subcellular location">
    <subcellularLocation>
        <location evidence="1 6">Cell membrane</location>
        <topology evidence="1 6">Multi-pass membrane protein</topology>
    </subcellularLocation>
</comment>
<feature type="transmembrane region" description="Helical" evidence="6">
    <location>
        <begin position="345"/>
        <end position="367"/>
    </location>
</feature>
<comment type="similarity">
    <text evidence="6">Belongs to the LPG synthase family.</text>
</comment>
<evidence type="ECO:0000256" key="3">
    <source>
        <dbReference type="ARBA" id="ARBA00022692"/>
    </source>
</evidence>
<feature type="transmembrane region" description="Helical" evidence="6">
    <location>
        <begin position="99"/>
        <end position="118"/>
    </location>
</feature>
<gene>
    <name evidence="6" type="primary">mprF</name>
    <name evidence="7" type="ORF">PYS61_05545</name>
</gene>
<comment type="catalytic activity">
    <reaction evidence="6">
        <text>L-lysyl-tRNA(Lys) + a 1,2-diacyl-sn-glycero-3-phospho-(1'-sn-glycerol) = a 1,2-diacyl-sn-glycero-3-phospho-1'-(3'-O-L-lysyl)-sn-glycerol + tRNA(Lys)</text>
        <dbReference type="Rhea" id="RHEA:10668"/>
        <dbReference type="Rhea" id="RHEA-COMP:9696"/>
        <dbReference type="Rhea" id="RHEA-COMP:9697"/>
        <dbReference type="ChEBI" id="CHEBI:64716"/>
        <dbReference type="ChEBI" id="CHEBI:75792"/>
        <dbReference type="ChEBI" id="CHEBI:78442"/>
        <dbReference type="ChEBI" id="CHEBI:78529"/>
        <dbReference type="EC" id="2.3.2.3"/>
    </reaction>
</comment>
<keyword evidence="2" id="KW-1003">Cell membrane</keyword>
<evidence type="ECO:0000256" key="2">
    <source>
        <dbReference type="ARBA" id="ARBA00022475"/>
    </source>
</evidence>
<dbReference type="PANTHER" id="PTHR37693">
    <property type="entry name" value="PHOSPHATIDYLGLYCEROL LYSYLTRANSFERASE"/>
    <property type="match status" value="1"/>
</dbReference>
<feature type="transmembrane region" description="Helical" evidence="6">
    <location>
        <begin position="187"/>
        <end position="215"/>
    </location>
</feature>
<keyword evidence="6" id="KW-0808">Transferase</keyword>
<keyword evidence="4 6" id="KW-1133">Transmembrane helix</keyword>
<evidence type="ECO:0000256" key="6">
    <source>
        <dbReference type="RuleBase" id="RU363042"/>
    </source>
</evidence>
<proteinExistence type="inferred from homology"/>